<dbReference type="Pfam" id="PF19450">
    <property type="entry name" value="DUF5988"/>
    <property type="match status" value="1"/>
</dbReference>
<organism evidence="1 2">
    <name type="scientific">Kitasatospora putterlickiae</name>
    <dbReference type="NCBI Taxonomy" id="221725"/>
    <lineage>
        <taxon>Bacteria</taxon>
        <taxon>Bacillati</taxon>
        <taxon>Actinomycetota</taxon>
        <taxon>Actinomycetes</taxon>
        <taxon>Kitasatosporales</taxon>
        <taxon>Streptomycetaceae</taxon>
        <taxon>Kitasatospora</taxon>
    </lineage>
</organism>
<keyword evidence="2" id="KW-1185">Reference proteome</keyword>
<dbReference type="InterPro" id="IPR046030">
    <property type="entry name" value="DUF5988"/>
</dbReference>
<evidence type="ECO:0000313" key="2">
    <source>
        <dbReference type="Proteomes" id="UP001499863"/>
    </source>
</evidence>
<protein>
    <submittedName>
        <fullName evidence="1">Uncharacterized protein</fullName>
    </submittedName>
</protein>
<gene>
    <name evidence="1" type="ORF">GCM10009639_13130</name>
</gene>
<sequence>MTNPKANILLEGGAAGSDFARVREVLAGESVVKVLAGNRYEHFRRTGRTTLHEGVPLEIFEWSGNTFVAE</sequence>
<accession>A0ABN1XR82</accession>
<dbReference type="Proteomes" id="UP001499863">
    <property type="component" value="Unassembled WGS sequence"/>
</dbReference>
<name>A0ABN1XR82_9ACTN</name>
<evidence type="ECO:0000313" key="1">
    <source>
        <dbReference type="EMBL" id="GAA1387727.1"/>
    </source>
</evidence>
<reference evidence="1 2" key="1">
    <citation type="journal article" date="2019" name="Int. J. Syst. Evol. Microbiol.">
        <title>The Global Catalogue of Microorganisms (GCM) 10K type strain sequencing project: providing services to taxonomists for standard genome sequencing and annotation.</title>
        <authorList>
            <consortium name="The Broad Institute Genomics Platform"/>
            <consortium name="The Broad Institute Genome Sequencing Center for Infectious Disease"/>
            <person name="Wu L."/>
            <person name="Ma J."/>
        </authorList>
    </citation>
    <scope>NUCLEOTIDE SEQUENCE [LARGE SCALE GENOMIC DNA]</scope>
    <source>
        <strain evidence="1 2">JCM 12393</strain>
    </source>
</reference>
<comment type="caution">
    <text evidence="1">The sequence shown here is derived from an EMBL/GenBank/DDBJ whole genome shotgun (WGS) entry which is preliminary data.</text>
</comment>
<dbReference type="EMBL" id="BAAAKJ010000062">
    <property type="protein sequence ID" value="GAA1387727.1"/>
    <property type="molecule type" value="Genomic_DNA"/>
</dbReference>
<dbReference type="RefSeq" id="WP_344329448.1">
    <property type="nucleotide sequence ID" value="NZ_BAAAKJ010000062.1"/>
</dbReference>
<proteinExistence type="predicted"/>